<keyword evidence="2" id="KW-1185">Reference proteome</keyword>
<proteinExistence type="predicted"/>
<dbReference type="EMBL" id="CM055106">
    <property type="protein sequence ID" value="KAJ7530291.1"/>
    <property type="molecule type" value="Genomic_DNA"/>
</dbReference>
<gene>
    <name evidence="1" type="ORF">O6H91_15G088200</name>
</gene>
<evidence type="ECO:0000313" key="2">
    <source>
        <dbReference type="Proteomes" id="UP001162992"/>
    </source>
</evidence>
<sequence length="72" mass="8480">MSCCRCRTVSLAIALVGQGCYEYWCGTLESLVWQVLETRHARKRPSQLITWIKVMIRSKDGRAFWKKDSLEW</sequence>
<accession>A0ACC2BKK6</accession>
<reference evidence="2" key="1">
    <citation type="journal article" date="2024" name="Proc. Natl. Acad. Sci. U.S.A.">
        <title>Extraordinary preservation of gene collinearity over three hundred million years revealed in homosporous lycophytes.</title>
        <authorList>
            <person name="Li C."/>
            <person name="Wickell D."/>
            <person name="Kuo L.Y."/>
            <person name="Chen X."/>
            <person name="Nie B."/>
            <person name="Liao X."/>
            <person name="Peng D."/>
            <person name="Ji J."/>
            <person name="Jenkins J."/>
            <person name="Williams M."/>
            <person name="Shu S."/>
            <person name="Plott C."/>
            <person name="Barry K."/>
            <person name="Rajasekar S."/>
            <person name="Grimwood J."/>
            <person name="Han X."/>
            <person name="Sun S."/>
            <person name="Hou Z."/>
            <person name="He W."/>
            <person name="Dai G."/>
            <person name="Sun C."/>
            <person name="Schmutz J."/>
            <person name="Leebens-Mack J.H."/>
            <person name="Li F.W."/>
            <person name="Wang L."/>
        </authorList>
    </citation>
    <scope>NUCLEOTIDE SEQUENCE [LARGE SCALE GENOMIC DNA]</scope>
    <source>
        <strain evidence="2">cv. PW_Plant_1</strain>
    </source>
</reference>
<organism evidence="1 2">
    <name type="scientific">Diphasiastrum complanatum</name>
    <name type="common">Issler's clubmoss</name>
    <name type="synonym">Lycopodium complanatum</name>
    <dbReference type="NCBI Taxonomy" id="34168"/>
    <lineage>
        <taxon>Eukaryota</taxon>
        <taxon>Viridiplantae</taxon>
        <taxon>Streptophyta</taxon>
        <taxon>Embryophyta</taxon>
        <taxon>Tracheophyta</taxon>
        <taxon>Lycopodiopsida</taxon>
        <taxon>Lycopodiales</taxon>
        <taxon>Lycopodiaceae</taxon>
        <taxon>Lycopodioideae</taxon>
        <taxon>Diphasiastrum</taxon>
    </lineage>
</organism>
<comment type="caution">
    <text evidence="1">The sequence shown here is derived from an EMBL/GenBank/DDBJ whole genome shotgun (WGS) entry which is preliminary data.</text>
</comment>
<dbReference type="Proteomes" id="UP001162992">
    <property type="component" value="Chromosome 15"/>
</dbReference>
<evidence type="ECO:0000313" key="1">
    <source>
        <dbReference type="EMBL" id="KAJ7530291.1"/>
    </source>
</evidence>
<protein>
    <submittedName>
        <fullName evidence="1">Uncharacterized protein</fullName>
    </submittedName>
</protein>
<name>A0ACC2BKK6_DIPCM</name>